<dbReference type="GO" id="GO:0000709">
    <property type="term" value="P:meiotic joint molecule formation"/>
    <property type="evidence" value="ECO:0007669"/>
    <property type="project" value="TreeGrafter"/>
</dbReference>
<dbReference type="AlphaFoldDB" id="A0A559M831"/>
<dbReference type="Gene3D" id="1.10.10.10">
    <property type="entry name" value="Winged helix-like DNA-binding domain superfamily/Winged helix DNA-binding domain"/>
    <property type="match status" value="1"/>
</dbReference>
<comment type="caution">
    <text evidence="8">The sequence shown here is derived from an EMBL/GenBank/DDBJ whole genome shotgun (WGS) entry which is preliminary data.</text>
</comment>
<name>A0A559M831_9HELO</name>
<keyword evidence="4" id="KW-0539">Nucleus</keyword>
<evidence type="ECO:0000256" key="4">
    <source>
        <dbReference type="ARBA" id="ARBA00023242"/>
    </source>
</evidence>
<dbReference type="GO" id="GO:0007129">
    <property type="term" value="P:homologous chromosome pairing at meiosis"/>
    <property type="evidence" value="ECO:0007669"/>
    <property type="project" value="TreeGrafter"/>
</dbReference>
<dbReference type="GO" id="GO:0120231">
    <property type="term" value="C:DNA recombinase auxiliary factor complex"/>
    <property type="evidence" value="ECO:0007669"/>
    <property type="project" value="TreeGrafter"/>
</dbReference>
<dbReference type="EMBL" id="QGML01001411">
    <property type="protein sequence ID" value="TVY89102.1"/>
    <property type="molecule type" value="Genomic_DNA"/>
</dbReference>
<comment type="similarity">
    <text evidence="2">Belongs to the HOP2 family.</text>
</comment>
<evidence type="ECO:0000313" key="8">
    <source>
        <dbReference type="EMBL" id="TVY89102.1"/>
    </source>
</evidence>
<keyword evidence="9" id="KW-1185">Reference proteome</keyword>
<dbReference type="InterPro" id="IPR036388">
    <property type="entry name" value="WH-like_DNA-bd_sf"/>
</dbReference>
<dbReference type="GO" id="GO:0010774">
    <property type="term" value="P:meiotic strand invasion involved in reciprocal meiotic recombination"/>
    <property type="evidence" value="ECO:0007669"/>
    <property type="project" value="TreeGrafter"/>
</dbReference>
<keyword evidence="5" id="KW-0469">Meiosis</keyword>
<organism evidence="8 9">
    <name type="scientific">Lachnellula willkommii</name>
    <dbReference type="NCBI Taxonomy" id="215461"/>
    <lineage>
        <taxon>Eukaryota</taxon>
        <taxon>Fungi</taxon>
        <taxon>Dikarya</taxon>
        <taxon>Ascomycota</taxon>
        <taxon>Pezizomycotina</taxon>
        <taxon>Leotiomycetes</taxon>
        <taxon>Helotiales</taxon>
        <taxon>Lachnaceae</taxon>
        <taxon>Lachnellula</taxon>
    </lineage>
</organism>
<evidence type="ECO:0000256" key="1">
    <source>
        <dbReference type="ARBA" id="ARBA00004123"/>
    </source>
</evidence>
<evidence type="ECO:0000256" key="6">
    <source>
        <dbReference type="SAM" id="MobiDB-lite"/>
    </source>
</evidence>
<evidence type="ECO:0000256" key="2">
    <source>
        <dbReference type="ARBA" id="ARBA00007922"/>
    </source>
</evidence>
<dbReference type="InterPro" id="IPR010776">
    <property type="entry name" value="Hop2_WH_dom"/>
</dbReference>
<evidence type="ECO:0000256" key="3">
    <source>
        <dbReference type="ARBA" id="ARBA00023172"/>
    </source>
</evidence>
<sequence length="313" mass="34099">MAPRAPKPKASTPALDDTSSIASSLSPLKPKASKVEKTKSDKPAKATKAKAEKIEKAIKAEKKDVGVDKPKKESVKKEVKDVKKDSGGIGGSGAGKEKVKAVTGDEAEKLVLAYLKEQNRPYSATEVSANLHGKVTKTVADKMLKEMEQSGAIMGKASNGEKKPGEKRGGQWVFWCKQDPADSATPEELTAMDTTISTLRETTLPPLKTQAKALTSKLSTILSAPTTADLNILVSNLQASNAEKREKLQGYRDRGIKMVTREESERVEKEARYWAAKRRARKECFLSIEALFLEGMPRDEIWEKAGIEDGDAE</sequence>
<gene>
    <name evidence="8" type="primary">meu13</name>
    <name evidence="8" type="ORF">LAWI1_G004518</name>
</gene>
<dbReference type="GO" id="GO:0000794">
    <property type="term" value="C:condensed nuclear chromosome"/>
    <property type="evidence" value="ECO:0007669"/>
    <property type="project" value="TreeGrafter"/>
</dbReference>
<accession>A0A559M831</accession>
<feature type="domain" description="Homologous-pairing protein 2 winged helix" evidence="7">
    <location>
        <begin position="106"/>
        <end position="156"/>
    </location>
</feature>
<dbReference type="Proteomes" id="UP000315522">
    <property type="component" value="Unassembled WGS sequence"/>
</dbReference>
<dbReference type="PANTHER" id="PTHR15938">
    <property type="entry name" value="TBP-1 INTERACTING PROTEIN"/>
    <property type="match status" value="1"/>
</dbReference>
<keyword evidence="3" id="KW-0233">DNA recombination</keyword>
<comment type="subcellular location">
    <subcellularLocation>
        <location evidence="1">Nucleus</location>
    </subcellularLocation>
</comment>
<evidence type="ECO:0000256" key="5">
    <source>
        <dbReference type="ARBA" id="ARBA00023254"/>
    </source>
</evidence>
<feature type="region of interest" description="Disordered" evidence="6">
    <location>
        <begin position="1"/>
        <end position="102"/>
    </location>
</feature>
<protein>
    <submittedName>
        <fullName evidence="8">Homologous-pairing protein</fullName>
    </submittedName>
</protein>
<dbReference type="Pfam" id="PF07106">
    <property type="entry name" value="WHD_TBPIP"/>
    <property type="match status" value="1"/>
</dbReference>
<evidence type="ECO:0000313" key="9">
    <source>
        <dbReference type="Proteomes" id="UP000315522"/>
    </source>
</evidence>
<proteinExistence type="inferred from homology"/>
<feature type="compositionally biased region" description="Basic and acidic residues" evidence="6">
    <location>
        <begin position="33"/>
        <end position="86"/>
    </location>
</feature>
<dbReference type="PANTHER" id="PTHR15938:SF0">
    <property type="entry name" value="HOMOLOGOUS-PAIRING PROTEIN 2 HOMOLOG"/>
    <property type="match status" value="1"/>
</dbReference>
<dbReference type="GO" id="GO:0120230">
    <property type="term" value="F:recombinase activator activity"/>
    <property type="evidence" value="ECO:0007669"/>
    <property type="project" value="TreeGrafter"/>
</dbReference>
<dbReference type="GO" id="GO:0003690">
    <property type="term" value="F:double-stranded DNA binding"/>
    <property type="evidence" value="ECO:0007669"/>
    <property type="project" value="TreeGrafter"/>
</dbReference>
<evidence type="ECO:0000259" key="7">
    <source>
        <dbReference type="Pfam" id="PF07106"/>
    </source>
</evidence>
<reference evidence="8 9" key="1">
    <citation type="submission" date="2018-05" db="EMBL/GenBank/DDBJ databases">
        <title>Genome sequencing and assembly of the regulated plant pathogen Lachnellula willkommii and related sister species for the development of diagnostic species identification markers.</title>
        <authorList>
            <person name="Giroux E."/>
            <person name="Bilodeau G."/>
        </authorList>
    </citation>
    <scope>NUCLEOTIDE SEQUENCE [LARGE SCALE GENOMIC DNA]</scope>
    <source>
        <strain evidence="8 9">CBS 172.35</strain>
    </source>
</reference>